<dbReference type="Proteomes" id="UP000520198">
    <property type="component" value="Unassembled WGS sequence"/>
</dbReference>
<feature type="transmembrane region" description="Helical" evidence="6">
    <location>
        <begin position="51"/>
        <end position="77"/>
    </location>
</feature>
<keyword evidence="2" id="KW-1003">Cell membrane</keyword>
<organism evidence="8 9">
    <name type="scientific">Ensifer oleiphilus</name>
    <dbReference type="NCBI Taxonomy" id="2742698"/>
    <lineage>
        <taxon>Bacteria</taxon>
        <taxon>Pseudomonadati</taxon>
        <taxon>Pseudomonadota</taxon>
        <taxon>Alphaproteobacteria</taxon>
        <taxon>Hyphomicrobiales</taxon>
        <taxon>Rhizobiaceae</taxon>
        <taxon>Sinorhizobium/Ensifer group</taxon>
        <taxon>Ensifer</taxon>
    </lineage>
</organism>
<protein>
    <submittedName>
        <fullName evidence="8">MFS transporter</fullName>
    </submittedName>
</protein>
<dbReference type="RefSeq" id="WP_176351809.1">
    <property type="nucleotide sequence ID" value="NZ_JABWDU010000001.1"/>
</dbReference>
<comment type="caution">
    <text evidence="8">The sequence shown here is derived from an EMBL/GenBank/DDBJ whole genome shotgun (WGS) entry which is preliminary data.</text>
</comment>
<evidence type="ECO:0000313" key="9">
    <source>
        <dbReference type="Proteomes" id="UP000520198"/>
    </source>
</evidence>
<dbReference type="Gene3D" id="1.20.1250.20">
    <property type="entry name" value="MFS general substrate transporter like domains"/>
    <property type="match status" value="2"/>
</dbReference>
<evidence type="ECO:0000256" key="2">
    <source>
        <dbReference type="ARBA" id="ARBA00022475"/>
    </source>
</evidence>
<reference evidence="8 9" key="1">
    <citation type="submission" date="2020-06" db="EMBL/GenBank/DDBJ databases">
        <authorList>
            <person name="Grouzdev D.S."/>
        </authorList>
    </citation>
    <scope>NUCLEOTIDE SEQUENCE [LARGE SCALE GENOMIC DNA]</scope>
    <source>
        <strain evidence="8 9">HO-A22</strain>
    </source>
</reference>
<dbReference type="GO" id="GO:0022857">
    <property type="term" value="F:transmembrane transporter activity"/>
    <property type="evidence" value="ECO:0007669"/>
    <property type="project" value="InterPro"/>
</dbReference>
<dbReference type="GO" id="GO:0005886">
    <property type="term" value="C:plasma membrane"/>
    <property type="evidence" value="ECO:0007669"/>
    <property type="project" value="UniProtKB-SubCell"/>
</dbReference>
<feature type="transmembrane region" description="Helical" evidence="6">
    <location>
        <begin position="304"/>
        <end position="325"/>
    </location>
</feature>
<keyword evidence="9" id="KW-1185">Reference proteome</keyword>
<dbReference type="CDD" id="cd06174">
    <property type="entry name" value="MFS"/>
    <property type="match status" value="1"/>
</dbReference>
<dbReference type="InterPro" id="IPR011701">
    <property type="entry name" value="MFS"/>
</dbReference>
<keyword evidence="3 6" id="KW-0812">Transmembrane</keyword>
<feature type="transmembrane region" description="Helical" evidence="6">
    <location>
        <begin position="168"/>
        <end position="194"/>
    </location>
</feature>
<evidence type="ECO:0000313" key="8">
    <source>
        <dbReference type="EMBL" id="NVD38125.1"/>
    </source>
</evidence>
<dbReference type="EMBL" id="JABWDU010000001">
    <property type="protein sequence ID" value="NVD38125.1"/>
    <property type="molecule type" value="Genomic_DNA"/>
</dbReference>
<evidence type="ECO:0000256" key="4">
    <source>
        <dbReference type="ARBA" id="ARBA00022989"/>
    </source>
</evidence>
<name>A0A7Y6Q3D9_9HYPH</name>
<dbReference type="Pfam" id="PF07690">
    <property type="entry name" value="MFS_1"/>
    <property type="match status" value="1"/>
</dbReference>
<dbReference type="PANTHER" id="PTHR43124">
    <property type="entry name" value="PURINE EFFLUX PUMP PBUE"/>
    <property type="match status" value="1"/>
</dbReference>
<evidence type="ECO:0000256" key="5">
    <source>
        <dbReference type="ARBA" id="ARBA00023136"/>
    </source>
</evidence>
<feature type="transmembrane region" description="Helical" evidence="6">
    <location>
        <begin position="114"/>
        <end position="132"/>
    </location>
</feature>
<dbReference type="InterPro" id="IPR036259">
    <property type="entry name" value="MFS_trans_sf"/>
</dbReference>
<dbReference type="SUPFAM" id="SSF103473">
    <property type="entry name" value="MFS general substrate transporter"/>
    <property type="match status" value="1"/>
</dbReference>
<feature type="transmembrane region" description="Helical" evidence="6">
    <location>
        <begin position="89"/>
        <end position="108"/>
    </location>
</feature>
<feature type="domain" description="Major facilitator superfamily (MFS) profile" evidence="7">
    <location>
        <begin position="16"/>
        <end position="397"/>
    </location>
</feature>
<evidence type="ECO:0000259" key="7">
    <source>
        <dbReference type="PROSITE" id="PS50850"/>
    </source>
</evidence>
<evidence type="ECO:0000256" key="6">
    <source>
        <dbReference type="SAM" id="Phobius"/>
    </source>
</evidence>
<feature type="transmembrane region" description="Helical" evidence="6">
    <location>
        <begin position="215"/>
        <end position="239"/>
    </location>
</feature>
<feature type="transmembrane region" description="Helical" evidence="6">
    <location>
        <begin position="139"/>
        <end position="162"/>
    </location>
</feature>
<dbReference type="PROSITE" id="PS50850">
    <property type="entry name" value="MFS"/>
    <property type="match status" value="1"/>
</dbReference>
<feature type="transmembrane region" description="Helical" evidence="6">
    <location>
        <begin position="12"/>
        <end position="31"/>
    </location>
</feature>
<keyword evidence="5 6" id="KW-0472">Membrane</keyword>
<accession>A0A7Y6Q3D9</accession>
<dbReference type="PANTHER" id="PTHR43124:SF3">
    <property type="entry name" value="CHLORAMPHENICOL EFFLUX PUMP RV0191"/>
    <property type="match status" value="1"/>
</dbReference>
<sequence length="402" mass="41201">MSAVVAFTPERTDWIAVTAVVVAGMVSAMQVGKGLIAGPLLQADLGLDLTALGWITSVFAIVGVVGGMPAGAMVAAIGDRRMLGIGMGILLIGILIGAASPNFTLLILSRIFEGFGFLLVIVTGPAILMRIVASTRRDLVFAFWSCFMPAGMAIAMLSGPLFQSWQAIWWINGVVALLSLLTVITAVSPATAGPCASSGGLRADVSATLTSRGPLLLFALFTLYSLMTFTLFSFLPILLVTRMHISLGTAGLLSAFITLANVIGNLAAGTMLSRGVGRGGLVIVAATLMGASGLWIFLSQSGDTLTFALCVLFSAIGGLIPATLISTVPMLSPRPALAPMAMGLLMQGSNLGQLIGPVAVGAAIEAYGWTSGAAFIGAGALCCILLATILDNALRTKPRETA</sequence>
<dbReference type="AlphaFoldDB" id="A0A7Y6Q3D9"/>
<feature type="transmembrane region" description="Helical" evidence="6">
    <location>
        <begin position="366"/>
        <end position="390"/>
    </location>
</feature>
<dbReference type="InterPro" id="IPR050189">
    <property type="entry name" value="MFS_Efflux_Transporters"/>
</dbReference>
<proteinExistence type="predicted"/>
<gene>
    <name evidence="8" type="ORF">HT585_04610</name>
</gene>
<feature type="transmembrane region" description="Helical" evidence="6">
    <location>
        <begin position="245"/>
        <end position="268"/>
    </location>
</feature>
<evidence type="ECO:0000256" key="1">
    <source>
        <dbReference type="ARBA" id="ARBA00004651"/>
    </source>
</evidence>
<evidence type="ECO:0000256" key="3">
    <source>
        <dbReference type="ARBA" id="ARBA00022692"/>
    </source>
</evidence>
<comment type="subcellular location">
    <subcellularLocation>
        <location evidence="1">Cell membrane</location>
        <topology evidence="1">Multi-pass membrane protein</topology>
    </subcellularLocation>
</comment>
<feature type="transmembrane region" description="Helical" evidence="6">
    <location>
        <begin position="280"/>
        <end position="298"/>
    </location>
</feature>
<keyword evidence="4 6" id="KW-1133">Transmembrane helix</keyword>
<dbReference type="InterPro" id="IPR020846">
    <property type="entry name" value="MFS_dom"/>
</dbReference>